<evidence type="ECO:0000313" key="11">
    <source>
        <dbReference type="EMBL" id="CDQ39095.1"/>
    </source>
</evidence>
<evidence type="ECO:0000256" key="6">
    <source>
        <dbReference type="ARBA" id="ARBA00023082"/>
    </source>
</evidence>
<dbReference type="PIRSF" id="PIRSF000774">
    <property type="entry name" value="RpoN"/>
    <property type="match status" value="1"/>
</dbReference>
<reference evidence="12" key="2">
    <citation type="submission" date="2014-05" db="EMBL/GenBank/DDBJ databases">
        <title>Draft genome sequence of Virgibacillus massiliensis Vm-5.</title>
        <authorList>
            <person name="Khelaifia S."/>
            <person name="Croce O."/>
            <person name="Lagier J.C."/>
            <person name="Raoult D."/>
        </authorList>
    </citation>
    <scope>NUCLEOTIDE SEQUENCE [LARGE SCALE GENOMIC DNA]</scope>
    <source>
        <strain evidence="12">Vm-5</strain>
    </source>
</reference>
<dbReference type="EMBL" id="CCDP010000001">
    <property type="protein sequence ID" value="CDQ39095.1"/>
    <property type="molecule type" value="Genomic_DNA"/>
</dbReference>
<keyword evidence="6" id="KW-0731">Sigma factor</keyword>
<dbReference type="STRING" id="1462526.BN990_01378"/>
<proteinExistence type="inferred from homology"/>
<keyword evidence="2" id="KW-0240">DNA-directed RNA polymerase</keyword>
<dbReference type="GO" id="GO:0016779">
    <property type="term" value="F:nucleotidyltransferase activity"/>
    <property type="evidence" value="ECO:0007669"/>
    <property type="project" value="UniProtKB-KW"/>
</dbReference>
<dbReference type="GO" id="GO:0016987">
    <property type="term" value="F:sigma factor activity"/>
    <property type="evidence" value="ECO:0007669"/>
    <property type="project" value="UniProtKB-KW"/>
</dbReference>
<feature type="domain" description="RNA polymerase sigma factor 54 DNA-binding" evidence="9">
    <location>
        <begin position="268"/>
        <end position="426"/>
    </location>
</feature>
<keyword evidence="12" id="KW-1185">Reference proteome</keyword>
<dbReference type="PROSITE" id="PS00717">
    <property type="entry name" value="SIGMA54_1"/>
    <property type="match status" value="1"/>
</dbReference>
<keyword evidence="7" id="KW-0238">DNA-binding</keyword>
<evidence type="ECO:0000256" key="3">
    <source>
        <dbReference type="ARBA" id="ARBA00022679"/>
    </source>
</evidence>
<keyword evidence="5" id="KW-0805">Transcription regulation</keyword>
<dbReference type="PROSITE" id="PS50044">
    <property type="entry name" value="SIGMA54_3"/>
    <property type="match status" value="1"/>
</dbReference>
<dbReference type="OrthoDB" id="9814402at2"/>
<dbReference type="AlphaFoldDB" id="A0A024QA66"/>
<evidence type="ECO:0000313" key="12">
    <source>
        <dbReference type="Proteomes" id="UP000028875"/>
    </source>
</evidence>
<dbReference type="Gene3D" id="1.10.10.1330">
    <property type="entry name" value="RNA polymerase sigma-54 factor, core-binding domain"/>
    <property type="match status" value="1"/>
</dbReference>
<dbReference type="NCBIfam" id="TIGR02395">
    <property type="entry name" value="rpoN_sigma"/>
    <property type="match status" value="1"/>
</dbReference>
<comment type="similarity">
    <text evidence="1">Belongs to the sigma-54 factor family.</text>
</comment>
<feature type="domain" description="RNA polymerase sigma factor 54 core-binding" evidence="10">
    <location>
        <begin position="72"/>
        <end position="256"/>
    </location>
</feature>
<evidence type="ECO:0000256" key="7">
    <source>
        <dbReference type="ARBA" id="ARBA00023125"/>
    </source>
</evidence>
<dbReference type="Pfam" id="PF00309">
    <property type="entry name" value="Sigma54_AID"/>
    <property type="match status" value="1"/>
</dbReference>
<keyword evidence="3" id="KW-0808">Transferase</keyword>
<comment type="caution">
    <text evidence="11">The sequence shown here is derived from an EMBL/GenBank/DDBJ whole genome shotgun (WGS) entry which is preliminary data.</text>
</comment>
<dbReference type="eggNOG" id="COG1508">
    <property type="taxonomic scope" value="Bacteria"/>
</dbReference>
<evidence type="ECO:0000256" key="1">
    <source>
        <dbReference type="ARBA" id="ARBA00008798"/>
    </source>
</evidence>
<evidence type="ECO:0000259" key="9">
    <source>
        <dbReference type="Pfam" id="PF04552"/>
    </source>
</evidence>
<dbReference type="GO" id="GO:0003677">
    <property type="term" value="F:DNA binding"/>
    <property type="evidence" value="ECO:0007669"/>
    <property type="project" value="UniProtKB-KW"/>
</dbReference>
<dbReference type="PANTHER" id="PTHR32248">
    <property type="entry name" value="RNA POLYMERASE SIGMA-54 FACTOR"/>
    <property type="match status" value="1"/>
</dbReference>
<evidence type="ECO:0000256" key="8">
    <source>
        <dbReference type="ARBA" id="ARBA00023163"/>
    </source>
</evidence>
<dbReference type="Gene3D" id="1.10.10.60">
    <property type="entry name" value="Homeodomain-like"/>
    <property type="match status" value="1"/>
</dbReference>
<sequence length="428" mass="49965">MKLQLVNEQVLKWKMNQSLMQSIQILQFSSIELMDYIKEVEKENPLIDEIQYQDDLTYYHSSADNNTAAGEINAKELNMYEQLKKQLFMLDIAEEIRPLVLFGIDSLNESGYLEVEMELWAEKCHSTINHVEQALLHIQSLEPAGIGARSLSECIRLQLDTSMHDPLFLEDLLENHLDWIAQEEIPTISSSYQLPESYISELLEEIKNCHPKPGQLLSTKQSSYIIPEASIFKESGKWVVTFFSWGSPTLQLNQDYKQLMDREKQTVDYLKNKWKQVEDLKKAISYRRNTLERVIQCIMEKQYLFFENGIHFLQPLTLKEIADYLDLHISTISRAISNKYVQTPNGVLPLNFFLQTGIQQKNGSKTSTFVIKRLITEFIDNENKQKPLSDKKLMDKLYQEHGIEIARRTIMKYRKQLNLPSSAKRKEN</sequence>
<organism evidence="11 12">
    <name type="scientific">Virgibacillus massiliensis</name>
    <dbReference type="NCBI Taxonomy" id="1462526"/>
    <lineage>
        <taxon>Bacteria</taxon>
        <taxon>Bacillati</taxon>
        <taxon>Bacillota</taxon>
        <taxon>Bacilli</taxon>
        <taxon>Bacillales</taxon>
        <taxon>Bacillaceae</taxon>
        <taxon>Virgibacillus</taxon>
    </lineage>
</organism>
<dbReference type="PANTHER" id="PTHR32248:SF4">
    <property type="entry name" value="RNA POLYMERASE SIGMA-54 FACTOR"/>
    <property type="match status" value="1"/>
</dbReference>
<keyword evidence="4" id="KW-0548">Nucleotidyltransferase</keyword>
<dbReference type="InterPro" id="IPR000394">
    <property type="entry name" value="RNA_pol_sigma_54"/>
</dbReference>
<dbReference type="InterPro" id="IPR007046">
    <property type="entry name" value="RNA_pol_sigma_54_core-bd"/>
</dbReference>
<gene>
    <name evidence="11" type="primary">rpoN1</name>
    <name evidence="11" type="ORF">BN990_01378</name>
</gene>
<dbReference type="Proteomes" id="UP000028875">
    <property type="component" value="Unassembled WGS sequence"/>
</dbReference>
<dbReference type="PRINTS" id="PR00045">
    <property type="entry name" value="SIGMA54FCT"/>
</dbReference>
<dbReference type="Pfam" id="PF04963">
    <property type="entry name" value="Sigma54_CBD"/>
    <property type="match status" value="1"/>
</dbReference>
<protein>
    <submittedName>
        <fullName evidence="11">RNA polymerase sigma-54 factor 1</fullName>
    </submittedName>
</protein>
<evidence type="ECO:0000259" key="10">
    <source>
        <dbReference type="Pfam" id="PF04963"/>
    </source>
</evidence>
<accession>A0A024QA66</accession>
<dbReference type="GO" id="GO:0001216">
    <property type="term" value="F:DNA-binding transcription activator activity"/>
    <property type="evidence" value="ECO:0007669"/>
    <property type="project" value="InterPro"/>
</dbReference>
<dbReference type="RefSeq" id="WP_021289034.1">
    <property type="nucleotide sequence ID" value="NZ_BNER01000003.1"/>
</dbReference>
<dbReference type="GO" id="GO:0000428">
    <property type="term" value="C:DNA-directed RNA polymerase complex"/>
    <property type="evidence" value="ECO:0007669"/>
    <property type="project" value="UniProtKB-KW"/>
</dbReference>
<dbReference type="GO" id="GO:0006352">
    <property type="term" value="P:DNA-templated transcription initiation"/>
    <property type="evidence" value="ECO:0007669"/>
    <property type="project" value="InterPro"/>
</dbReference>
<evidence type="ECO:0000256" key="4">
    <source>
        <dbReference type="ARBA" id="ARBA00022695"/>
    </source>
</evidence>
<dbReference type="InterPro" id="IPR038709">
    <property type="entry name" value="RpoN_core-bd_sf"/>
</dbReference>
<keyword evidence="8" id="KW-0804">Transcription</keyword>
<dbReference type="Pfam" id="PF04552">
    <property type="entry name" value="Sigma54_DBD"/>
    <property type="match status" value="1"/>
</dbReference>
<name>A0A024QA66_9BACI</name>
<evidence type="ECO:0000256" key="5">
    <source>
        <dbReference type="ARBA" id="ARBA00023015"/>
    </source>
</evidence>
<reference evidence="11 12" key="1">
    <citation type="submission" date="2014-03" db="EMBL/GenBank/DDBJ databases">
        <authorList>
            <person name="Urmite Genomes U."/>
        </authorList>
    </citation>
    <scope>NUCLEOTIDE SEQUENCE [LARGE SCALE GENOMIC DNA]</scope>
    <source>
        <strain evidence="11 12">Vm-5</strain>
    </source>
</reference>
<dbReference type="InterPro" id="IPR007634">
    <property type="entry name" value="RNA_pol_sigma_54_DNA-bd"/>
</dbReference>
<evidence type="ECO:0000256" key="2">
    <source>
        <dbReference type="ARBA" id="ARBA00022478"/>
    </source>
</evidence>